<gene>
    <name evidence="1" type="ORF">IAB37_06045</name>
</gene>
<dbReference type="Proteomes" id="UP000824241">
    <property type="component" value="Unassembled WGS sequence"/>
</dbReference>
<evidence type="ECO:0000313" key="2">
    <source>
        <dbReference type="Proteomes" id="UP000824241"/>
    </source>
</evidence>
<organism evidence="1 2">
    <name type="scientific">Candidatus Faecivivens stercoravium</name>
    <dbReference type="NCBI Taxonomy" id="2840803"/>
    <lineage>
        <taxon>Bacteria</taxon>
        <taxon>Bacillati</taxon>
        <taxon>Bacillota</taxon>
        <taxon>Clostridia</taxon>
        <taxon>Eubacteriales</taxon>
        <taxon>Oscillospiraceae</taxon>
        <taxon>Oscillospiraceae incertae sedis</taxon>
        <taxon>Candidatus Faecivivens</taxon>
    </lineage>
</organism>
<sequence>MRKIGWIALAAVCAVIVGGCGEKERLSHTSAEESFLMRPTFSSEEEMIEAFRETPERYTLYTVQDENPDMFARLVNIPEDYRLDEITWYDRLKDSDYPPSMAYSYLSEDFLEYSQHLTHFELADPDIEDAYNERESRSRYYFRRSPVPEENGEVNQQMIRREHLKEIEGVPEIYAHVRWQHDFVYLVWLDEYGHICELSLPYDRYNEENIQDYTALEYFYLDLEKGELVMVE</sequence>
<proteinExistence type="predicted"/>
<dbReference type="AlphaFoldDB" id="A0A9D1J4V5"/>
<evidence type="ECO:0008006" key="3">
    <source>
        <dbReference type="Google" id="ProtNLM"/>
    </source>
</evidence>
<accession>A0A9D1J4V5</accession>
<dbReference type="EMBL" id="DVHA01000192">
    <property type="protein sequence ID" value="HIR61116.1"/>
    <property type="molecule type" value="Genomic_DNA"/>
</dbReference>
<reference evidence="1" key="1">
    <citation type="submission" date="2020-10" db="EMBL/GenBank/DDBJ databases">
        <authorList>
            <person name="Gilroy R."/>
        </authorList>
    </citation>
    <scope>NUCLEOTIDE SEQUENCE</scope>
    <source>
        <strain evidence="1">CHK189-12415</strain>
    </source>
</reference>
<evidence type="ECO:0000313" key="1">
    <source>
        <dbReference type="EMBL" id="HIR61116.1"/>
    </source>
</evidence>
<name>A0A9D1J4V5_9FIRM</name>
<protein>
    <recommendedName>
        <fullName evidence="3">Lipoprotein</fullName>
    </recommendedName>
</protein>
<reference evidence="1" key="2">
    <citation type="journal article" date="2021" name="PeerJ">
        <title>Extensive microbial diversity within the chicken gut microbiome revealed by metagenomics and culture.</title>
        <authorList>
            <person name="Gilroy R."/>
            <person name="Ravi A."/>
            <person name="Getino M."/>
            <person name="Pursley I."/>
            <person name="Horton D.L."/>
            <person name="Alikhan N.F."/>
            <person name="Baker D."/>
            <person name="Gharbi K."/>
            <person name="Hall N."/>
            <person name="Watson M."/>
            <person name="Adriaenssens E.M."/>
            <person name="Foster-Nyarko E."/>
            <person name="Jarju S."/>
            <person name="Secka A."/>
            <person name="Antonio M."/>
            <person name="Oren A."/>
            <person name="Chaudhuri R.R."/>
            <person name="La Ragione R."/>
            <person name="Hildebrand F."/>
            <person name="Pallen M.J."/>
        </authorList>
    </citation>
    <scope>NUCLEOTIDE SEQUENCE</scope>
    <source>
        <strain evidence="1">CHK189-12415</strain>
    </source>
</reference>
<dbReference type="PROSITE" id="PS51257">
    <property type="entry name" value="PROKAR_LIPOPROTEIN"/>
    <property type="match status" value="1"/>
</dbReference>
<comment type="caution">
    <text evidence="1">The sequence shown here is derived from an EMBL/GenBank/DDBJ whole genome shotgun (WGS) entry which is preliminary data.</text>
</comment>